<evidence type="ECO:0000313" key="2">
    <source>
        <dbReference type="Proteomes" id="UP000829276"/>
    </source>
</evidence>
<accession>A0AC61TS54</accession>
<name>A0AC61TS54_9CAUD</name>
<evidence type="ECO:0000313" key="1">
    <source>
        <dbReference type="EMBL" id="UNH58519.1"/>
    </source>
</evidence>
<proteinExistence type="predicted"/>
<dbReference type="Proteomes" id="UP000829276">
    <property type="component" value="Segment"/>
</dbReference>
<organism evidence="1 2">
    <name type="scientific">Bacillus phage vB_BsuS_PJN02</name>
    <dbReference type="NCBI Taxonomy" id="2920374"/>
    <lineage>
        <taxon>Viruses</taxon>
        <taxon>Duplodnaviria</taxon>
        <taxon>Heunggongvirae</taxon>
        <taxon>Uroviricota</taxon>
        <taxon>Caudoviricetes</taxon>
        <taxon>Heleneionescovirinae</taxon>
        <taxon>Zhangjivirus</taxon>
        <taxon>Zhangjivirus PJN02</taxon>
    </lineage>
</organism>
<sequence>MSIEYNKPLTIGRLKEEIKNIPDDVIVNVNNDKGESTANIYVWFENLETRKFVELMGFKPYYAMNDEEKKKCGIDKN</sequence>
<keyword evidence="2" id="KW-1185">Reference proteome</keyword>
<reference evidence="1" key="1">
    <citation type="submission" date="2022-02" db="EMBL/GenBank/DDBJ databases">
        <authorList>
            <person name="Nazir A."/>
            <person name="Chen Y."/>
            <person name="Liu Y."/>
        </authorList>
    </citation>
    <scope>NUCLEOTIDE SEQUENCE</scope>
</reference>
<dbReference type="EMBL" id="OM634653">
    <property type="protein sequence ID" value="UNH58519.1"/>
    <property type="molecule type" value="Genomic_DNA"/>
</dbReference>
<protein>
    <submittedName>
        <fullName evidence="1">Uncharacterized protein</fullName>
    </submittedName>
</protein>